<evidence type="ECO:0000256" key="2">
    <source>
        <dbReference type="ARBA" id="ARBA00006464"/>
    </source>
</evidence>
<evidence type="ECO:0000259" key="10">
    <source>
        <dbReference type="Pfam" id="PF02397"/>
    </source>
</evidence>
<dbReference type="InterPro" id="IPR003362">
    <property type="entry name" value="Bact_transf"/>
</dbReference>
<evidence type="ECO:0000256" key="1">
    <source>
        <dbReference type="ARBA" id="ARBA00004141"/>
    </source>
</evidence>
<feature type="transmembrane region" description="Helical" evidence="9">
    <location>
        <begin position="132"/>
        <end position="149"/>
    </location>
</feature>
<evidence type="ECO:0000256" key="7">
    <source>
        <dbReference type="ARBA" id="ARBA00023169"/>
    </source>
</evidence>
<evidence type="ECO:0000256" key="6">
    <source>
        <dbReference type="ARBA" id="ARBA00023136"/>
    </source>
</evidence>
<feature type="transmembrane region" description="Helical" evidence="9">
    <location>
        <begin position="67"/>
        <end position="84"/>
    </location>
</feature>
<gene>
    <name evidence="11" type="ORF">AUC70_12625</name>
</gene>
<dbReference type="EMBL" id="LPWE01000014">
    <property type="protein sequence ID" value="ODR93673.1"/>
    <property type="molecule type" value="Genomic_DNA"/>
</dbReference>
<comment type="subcellular location">
    <subcellularLocation>
        <location evidence="1">Membrane</location>
        <topology evidence="1">Multi-pass membrane protein</topology>
    </subcellularLocation>
</comment>
<evidence type="ECO:0000313" key="11">
    <source>
        <dbReference type="EMBL" id="ODR93673.1"/>
    </source>
</evidence>
<evidence type="ECO:0000256" key="8">
    <source>
        <dbReference type="SAM" id="MobiDB-lite"/>
    </source>
</evidence>
<dbReference type="GO" id="GO:0089702">
    <property type="term" value="F:undecaprenyl-phosphate glucose phosphotransferase activity"/>
    <property type="evidence" value="ECO:0007669"/>
    <property type="project" value="TreeGrafter"/>
</dbReference>
<keyword evidence="7" id="KW-0270">Exopolysaccharide synthesis</keyword>
<feature type="transmembrane region" description="Helical" evidence="9">
    <location>
        <begin position="39"/>
        <end position="61"/>
    </location>
</feature>
<keyword evidence="3" id="KW-0808">Transferase</keyword>
<protein>
    <recommendedName>
        <fullName evidence="10">Bacterial sugar transferase domain-containing protein</fullName>
    </recommendedName>
</protein>
<dbReference type="RefSeq" id="WP_069445739.1">
    <property type="nucleotide sequence ID" value="NZ_LPWE01000014.1"/>
</dbReference>
<dbReference type="Proteomes" id="UP000094172">
    <property type="component" value="Unassembled WGS sequence"/>
</dbReference>
<dbReference type="Pfam" id="PF02397">
    <property type="entry name" value="Bac_transf"/>
    <property type="match status" value="1"/>
</dbReference>
<reference evidence="11 12" key="1">
    <citation type="journal article" date="2016" name="Environ. Microbiol.">
        <title>New Methyloceanibacter diversity from North Sea sediments includes methanotroph containing solely the soluble methane monooxygenase.</title>
        <authorList>
            <person name="Vekeman B."/>
            <person name="Kerckhof F.M."/>
            <person name="Cremers G."/>
            <person name="de Vos P."/>
            <person name="Vandamme P."/>
            <person name="Boon N."/>
            <person name="Op den Camp H.J."/>
            <person name="Heylen K."/>
        </authorList>
    </citation>
    <scope>NUCLEOTIDE SEQUENCE [LARGE SCALE GENOMIC DNA]</scope>
    <source>
        <strain evidence="11 12">R-67176</strain>
    </source>
</reference>
<feature type="region of interest" description="Disordered" evidence="8">
    <location>
        <begin position="1"/>
        <end position="20"/>
    </location>
</feature>
<feature type="domain" description="Bacterial sugar transferase" evidence="10">
    <location>
        <begin position="298"/>
        <end position="479"/>
    </location>
</feature>
<proteinExistence type="inferred from homology"/>
<feature type="transmembrane region" description="Helical" evidence="9">
    <location>
        <begin position="303"/>
        <end position="324"/>
    </location>
</feature>
<dbReference type="GO" id="GO:0016020">
    <property type="term" value="C:membrane"/>
    <property type="evidence" value="ECO:0007669"/>
    <property type="project" value="UniProtKB-SubCell"/>
</dbReference>
<organism evidence="11 12">
    <name type="scientific">Methyloceanibacter stevinii</name>
    <dbReference type="NCBI Taxonomy" id="1774970"/>
    <lineage>
        <taxon>Bacteria</taxon>
        <taxon>Pseudomonadati</taxon>
        <taxon>Pseudomonadota</taxon>
        <taxon>Alphaproteobacteria</taxon>
        <taxon>Hyphomicrobiales</taxon>
        <taxon>Hyphomicrobiaceae</taxon>
        <taxon>Methyloceanibacter</taxon>
    </lineage>
</organism>
<dbReference type="PANTHER" id="PTHR30576:SF21">
    <property type="entry name" value="UDP-GLUCOSE:UNDECAPRENYL-PHOSPHATE GLUCOSE-1-PHOSPHATE TRANSFERASE"/>
    <property type="match status" value="1"/>
</dbReference>
<evidence type="ECO:0000256" key="9">
    <source>
        <dbReference type="SAM" id="Phobius"/>
    </source>
</evidence>
<evidence type="ECO:0000256" key="3">
    <source>
        <dbReference type="ARBA" id="ARBA00022679"/>
    </source>
</evidence>
<evidence type="ECO:0000256" key="4">
    <source>
        <dbReference type="ARBA" id="ARBA00022692"/>
    </source>
</evidence>
<keyword evidence="12" id="KW-1185">Reference proteome</keyword>
<keyword evidence="6 9" id="KW-0472">Membrane</keyword>
<feature type="transmembrane region" description="Helical" evidence="9">
    <location>
        <begin position="104"/>
        <end position="120"/>
    </location>
</feature>
<accession>A0A1E3VJJ4</accession>
<keyword evidence="5 9" id="KW-1133">Transmembrane helix</keyword>
<dbReference type="STRING" id="1774970.AUC70_12625"/>
<dbReference type="PANTHER" id="PTHR30576">
    <property type="entry name" value="COLANIC BIOSYNTHESIS UDP-GLUCOSE LIPID CARRIER TRANSFERASE"/>
    <property type="match status" value="1"/>
</dbReference>
<dbReference type="GO" id="GO:0000271">
    <property type="term" value="P:polysaccharide biosynthetic process"/>
    <property type="evidence" value="ECO:0007669"/>
    <property type="project" value="UniProtKB-KW"/>
</dbReference>
<dbReference type="AlphaFoldDB" id="A0A1E3VJJ4"/>
<comment type="similarity">
    <text evidence="2">Belongs to the bacterial sugar transferase family.</text>
</comment>
<dbReference type="NCBIfam" id="TIGR03025">
    <property type="entry name" value="EPS_sugtrans"/>
    <property type="match status" value="1"/>
</dbReference>
<dbReference type="InterPro" id="IPR017475">
    <property type="entry name" value="EPS_sugar_tfrase"/>
</dbReference>
<keyword evidence="4 9" id="KW-0812">Transmembrane</keyword>
<comment type="caution">
    <text evidence="11">The sequence shown here is derived from an EMBL/GenBank/DDBJ whole genome shotgun (WGS) entry which is preliminary data.</text>
</comment>
<sequence>MSDTLTVKTDPVPDTSRSTRPSYRVPLLLGRTLSALWPLADALVIVGLAVLSGLAYHWAIYGQSGPVLSYFHLGLGVAGLRLVLRQAKSYDPSKPKGTLRYEFYLWNATFLGIIVIAFFMKVSADYSRGAVVLYYVVGLPVLVTWQSFWRRSIREGYSSGALAVHRALLVGTPDRIAEFRDHHRPADLGLIVSGVVNWPEHVLADTALGRAALEDAIGHTIKRVRQSDVEEVVILVPWSYVNAINTIAEMFKTAPVRVRLVPETIMDRFFQLPMSRLGSLATLNLARPPLTVLEVLAKRTVDLVGATIGLLLALPVFIAVAVLIKLDSPGPVLFRQGRLGSNQKEFQIYKFRTMTTTEDGAEVSQAVSGDQRFTKIGQYLRRWNLDELPQLVNVLRGNMSLVGPRPHATTHDRDFETLVASYARRHNIKPGITGWAQVNGYRGPTDSIEKIEGRVDHDIYYIDNWSMLFDFYILLLTIVSPRAYRNAL</sequence>
<dbReference type="Pfam" id="PF13727">
    <property type="entry name" value="CoA_binding_3"/>
    <property type="match status" value="1"/>
</dbReference>
<dbReference type="GO" id="GO:0009242">
    <property type="term" value="P:colanic acid biosynthetic process"/>
    <property type="evidence" value="ECO:0007669"/>
    <property type="project" value="TreeGrafter"/>
</dbReference>
<evidence type="ECO:0000313" key="12">
    <source>
        <dbReference type="Proteomes" id="UP000094172"/>
    </source>
</evidence>
<evidence type="ECO:0000256" key="5">
    <source>
        <dbReference type="ARBA" id="ARBA00022989"/>
    </source>
</evidence>
<name>A0A1E3VJJ4_9HYPH</name>